<feature type="transmembrane region" description="Helical" evidence="5">
    <location>
        <begin position="149"/>
        <end position="170"/>
    </location>
</feature>
<dbReference type="RefSeq" id="WP_008237283.1">
    <property type="nucleotide sequence ID" value="NZ_AJJU01000003.1"/>
</dbReference>
<comment type="caution">
    <text evidence="6">The sequence shown here is derived from an EMBL/GenBank/DDBJ whole genome shotgun (WGS) entry which is preliminary data.</text>
</comment>
<feature type="transmembrane region" description="Helical" evidence="5">
    <location>
        <begin position="203"/>
        <end position="229"/>
    </location>
</feature>
<evidence type="ECO:0000256" key="5">
    <source>
        <dbReference type="SAM" id="Phobius"/>
    </source>
</evidence>
<dbReference type="AlphaFoldDB" id="I0WHM7"/>
<evidence type="ECO:0000256" key="4">
    <source>
        <dbReference type="ARBA" id="ARBA00023136"/>
    </source>
</evidence>
<keyword evidence="4 5" id="KW-0472">Membrane</keyword>
<dbReference type="GO" id="GO:0016020">
    <property type="term" value="C:membrane"/>
    <property type="evidence" value="ECO:0007669"/>
    <property type="project" value="UniProtKB-SubCell"/>
</dbReference>
<dbReference type="OrthoDB" id="9811701at2"/>
<protein>
    <submittedName>
        <fullName evidence="6">LrgB-like protein</fullName>
    </submittedName>
</protein>
<dbReference type="PATRIC" id="fig|946077.3.peg.624"/>
<gene>
    <name evidence="6" type="ORF">W5A_03084</name>
</gene>
<keyword evidence="3 5" id="KW-1133">Transmembrane helix</keyword>
<keyword evidence="7" id="KW-1185">Reference proteome</keyword>
<feature type="transmembrane region" description="Helical" evidence="5">
    <location>
        <begin position="6"/>
        <end position="22"/>
    </location>
</feature>
<feature type="transmembrane region" description="Helical" evidence="5">
    <location>
        <begin position="34"/>
        <end position="52"/>
    </location>
</feature>
<evidence type="ECO:0000313" key="6">
    <source>
        <dbReference type="EMBL" id="EID75893.1"/>
    </source>
</evidence>
<feature type="transmembrane region" description="Helical" evidence="5">
    <location>
        <begin position="91"/>
        <end position="116"/>
    </location>
</feature>
<keyword evidence="2 5" id="KW-0812">Transmembrane</keyword>
<dbReference type="InterPro" id="IPR007300">
    <property type="entry name" value="CidB/LrgB"/>
</dbReference>
<organism evidence="6 7">
    <name type="scientific">Imtechella halotolerans K1</name>
    <dbReference type="NCBI Taxonomy" id="946077"/>
    <lineage>
        <taxon>Bacteria</taxon>
        <taxon>Pseudomonadati</taxon>
        <taxon>Bacteroidota</taxon>
        <taxon>Flavobacteriia</taxon>
        <taxon>Flavobacteriales</taxon>
        <taxon>Flavobacteriaceae</taxon>
        <taxon>Imtechella</taxon>
    </lineage>
</organism>
<name>I0WHM7_9FLAO</name>
<evidence type="ECO:0000313" key="7">
    <source>
        <dbReference type="Proteomes" id="UP000005938"/>
    </source>
</evidence>
<dbReference type="Proteomes" id="UP000005938">
    <property type="component" value="Unassembled WGS sequence"/>
</dbReference>
<reference evidence="6 7" key="1">
    <citation type="journal article" date="2012" name="J. Bacteriol.">
        <title>Genome Sequence of the Halotolerant Bacterium Imtechella halotolerans K1T.</title>
        <authorList>
            <person name="Kumar S."/>
            <person name="Vikram S."/>
            <person name="Subramanian S."/>
            <person name="Raghava G.P."/>
            <person name="Pinnaka A.K."/>
        </authorList>
    </citation>
    <scope>NUCLEOTIDE SEQUENCE [LARGE SCALE GENOMIC DNA]</scope>
    <source>
        <strain evidence="6 7">K1</strain>
    </source>
</reference>
<evidence type="ECO:0000256" key="2">
    <source>
        <dbReference type="ARBA" id="ARBA00022692"/>
    </source>
</evidence>
<dbReference type="eggNOG" id="COG1346">
    <property type="taxonomic scope" value="Bacteria"/>
</dbReference>
<dbReference type="Pfam" id="PF04172">
    <property type="entry name" value="LrgB"/>
    <property type="match status" value="1"/>
</dbReference>
<evidence type="ECO:0000256" key="3">
    <source>
        <dbReference type="ARBA" id="ARBA00022989"/>
    </source>
</evidence>
<dbReference type="PANTHER" id="PTHR30249:SF0">
    <property type="entry name" value="PLASTIDAL GLYCOLATE_GLYCERATE TRANSLOCATOR 1, CHLOROPLASTIC"/>
    <property type="match status" value="1"/>
</dbReference>
<comment type="subcellular location">
    <subcellularLocation>
        <location evidence="1">Membrane</location>
        <topology evidence="1">Multi-pass membrane protein</topology>
    </subcellularLocation>
</comment>
<dbReference type="STRING" id="946077.W5A_03084"/>
<sequence length="230" mass="24924">MNFSIQNPLLWITLTLAIYWIALRLKTKWNRPILNPVLTACTLIMVILSLSSYPYEDYLKDNEIFTFMLGPSVVALGAYFHQYLPAIKKQLIPFLVAVLVGSFISIISVSTIILLFEIPHDILKSVVAKSVTTPIALEVTKDIGGLPEIIVPVVIITGILGNVTGLHFMNKMGIKDLAAQGVAMGVSAHGIGTAKAIESSPESGIFSGLAMCLNGLITAIITPYLLIFLI</sequence>
<dbReference type="PANTHER" id="PTHR30249">
    <property type="entry name" value="PUTATIVE SEROTONIN TRANSPORTER"/>
    <property type="match status" value="1"/>
</dbReference>
<dbReference type="EMBL" id="AJJU01000003">
    <property type="protein sequence ID" value="EID75893.1"/>
    <property type="molecule type" value="Genomic_DNA"/>
</dbReference>
<feature type="transmembrane region" description="Helical" evidence="5">
    <location>
        <begin position="64"/>
        <end position="84"/>
    </location>
</feature>
<accession>I0WHM7</accession>
<proteinExistence type="predicted"/>
<evidence type="ECO:0000256" key="1">
    <source>
        <dbReference type="ARBA" id="ARBA00004141"/>
    </source>
</evidence>